<evidence type="ECO:0000313" key="2">
    <source>
        <dbReference type="Proteomes" id="UP000576645"/>
    </source>
</evidence>
<protein>
    <submittedName>
        <fullName evidence="1">Uncharacterized protein</fullName>
    </submittedName>
</protein>
<dbReference type="EMBL" id="VTXP01000013">
    <property type="protein sequence ID" value="NOJ25044.1"/>
    <property type="molecule type" value="Genomic_DNA"/>
</dbReference>
<reference evidence="1 2" key="1">
    <citation type="submission" date="2019-09" db="EMBL/GenBank/DDBJ databases">
        <title>Draft genome sequencing and comparative genomics of hatchery-associated Vibrios.</title>
        <authorList>
            <person name="Kehlet-Delgado H."/>
            <person name="Mueller R.S."/>
        </authorList>
    </citation>
    <scope>NUCLEOTIDE SEQUENCE [LARGE SCALE GENOMIC DNA]</scope>
    <source>
        <strain evidence="1 2">09-121-3</strain>
    </source>
</reference>
<accession>A0AAP7DEK0</accession>
<gene>
    <name evidence="1" type="ORF">F0238_20180</name>
</gene>
<evidence type="ECO:0000313" key="1">
    <source>
        <dbReference type="EMBL" id="NOJ25044.1"/>
    </source>
</evidence>
<dbReference type="Proteomes" id="UP000576645">
    <property type="component" value="Unassembled WGS sequence"/>
</dbReference>
<sequence length="210" mass="23973">MQKIRQLNLSELPNVESLSIFMSHDEDVEHRLAEGLFLTEVYERSNAALLFFHKVSSSNKSFENSAYLRAGLNEFYGIQDAAKRDFKKNELTEFTPKLSDSLNPLVHLMYLLRHVNVHAKITTTNTMPVNLISNLGGVEHEVAIDIVIMDTPTLQNLTLCGEAKRYYDITELEKASNWLDHTQCHFGVVEVFRRGVSAYCRELLRAAKLV</sequence>
<name>A0AAP7DEK0_9VIBR</name>
<organism evidence="1 2">
    <name type="scientific">Vibrio coralliilyticus</name>
    <dbReference type="NCBI Taxonomy" id="190893"/>
    <lineage>
        <taxon>Bacteria</taxon>
        <taxon>Pseudomonadati</taxon>
        <taxon>Pseudomonadota</taxon>
        <taxon>Gammaproteobacteria</taxon>
        <taxon>Vibrionales</taxon>
        <taxon>Vibrionaceae</taxon>
        <taxon>Vibrio</taxon>
    </lineage>
</organism>
<dbReference type="AlphaFoldDB" id="A0AAP7DEK0"/>
<proteinExistence type="predicted"/>
<comment type="caution">
    <text evidence="1">The sequence shown here is derived from an EMBL/GenBank/DDBJ whole genome shotgun (WGS) entry which is preliminary data.</text>
</comment>